<name>A0AB39CDI1_9VIRU</name>
<protein>
    <submittedName>
        <fullName evidence="1">Uncharacterized protein</fullName>
    </submittedName>
</protein>
<evidence type="ECO:0000313" key="1">
    <source>
        <dbReference type="EMBL" id="XDJ14911.1"/>
    </source>
</evidence>
<dbReference type="EMBL" id="PQ015378">
    <property type="protein sequence ID" value="XDJ14911.1"/>
    <property type="molecule type" value="Genomic_DNA"/>
</dbReference>
<sequence>MRAMYLNLTDNTLTYEDMQGLGDSVDGLKFTLVDRFTRKPVDLPVNITARDTRHEGVAVSTVTLHSDGKSTLQALYNWWNKCEIYEVEVEWYHIASAKVEIRVKGNEHHIVRYALKIEKA</sequence>
<reference evidence="1" key="1">
    <citation type="submission" date="2024-07" db="EMBL/GenBank/DDBJ databases">
        <authorList>
            <person name="Bringhurst R.M."/>
            <person name="Homer T.E."/>
        </authorList>
    </citation>
    <scope>NUCLEOTIDE SEQUENCE</scope>
</reference>
<accession>A0AB39CDI1</accession>
<organism evidence="1">
    <name type="scientific">Pseudomonas phage RVTF4</name>
    <dbReference type="NCBI Taxonomy" id="3236931"/>
    <lineage>
        <taxon>Viruses</taxon>
    </lineage>
</organism>
<proteinExistence type="predicted"/>